<organism evidence="2 3">
    <name type="scientific">Peredibacter starrii</name>
    <dbReference type="NCBI Taxonomy" id="28202"/>
    <lineage>
        <taxon>Bacteria</taxon>
        <taxon>Pseudomonadati</taxon>
        <taxon>Bdellovibrionota</taxon>
        <taxon>Bacteriovoracia</taxon>
        <taxon>Bacteriovoracales</taxon>
        <taxon>Bacteriovoracaceae</taxon>
        <taxon>Peredibacter</taxon>
    </lineage>
</organism>
<dbReference type="Gene3D" id="3.40.50.150">
    <property type="entry name" value="Vaccinia Virus protein VP39"/>
    <property type="match status" value="1"/>
</dbReference>
<dbReference type="KEGG" id="psti:SOO65_12135"/>
<dbReference type="Proteomes" id="UP001324634">
    <property type="component" value="Chromosome"/>
</dbReference>
<name>A0AAX4HJR7_9BACT</name>
<keyword evidence="3" id="KW-1185">Reference proteome</keyword>
<dbReference type="GO" id="GO:0032259">
    <property type="term" value="P:methylation"/>
    <property type="evidence" value="ECO:0007669"/>
    <property type="project" value="UniProtKB-KW"/>
</dbReference>
<feature type="domain" description="Methyltransferase" evidence="1">
    <location>
        <begin position="52"/>
        <end position="165"/>
    </location>
</feature>
<accession>A0AAX4HJR7</accession>
<gene>
    <name evidence="2" type="ORF">SOO65_12135</name>
</gene>
<dbReference type="RefSeq" id="WP_321390141.1">
    <property type="nucleotide sequence ID" value="NZ_CP139487.1"/>
</dbReference>
<dbReference type="InterPro" id="IPR029063">
    <property type="entry name" value="SAM-dependent_MTases_sf"/>
</dbReference>
<dbReference type="Pfam" id="PF13847">
    <property type="entry name" value="Methyltransf_31"/>
    <property type="match status" value="1"/>
</dbReference>
<evidence type="ECO:0000259" key="1">
    <source>
        <dbReference type="Pfam" id="PF13847"/>
    </source>
</evidence>
<dbReference type="EMBL" id="CP139487">
    <property type="protein sequence ID" value="WPU63437.1"/>
    <property type="molecule type" value="Genomic_DNA"/>
</dbReference>
<keyword evidence="2" id="KW-0808">Transferase</keyword>
<proteinExistence type="predicted"/>
<protein>
    <submittedName>
        <fullName evidence="2">Class I SAM-dependent methyltransferase</fullName>
        <ecNumber evidence="2">2.1.-.-</ecNumber>
    </submittedName>
</protein>
<dbReference type="PANTHER" id="PTHR43861">
    <property type="entry name" value="TRANS-ACONITATE 2-METHYLTRANSFERASE-RELATED"/>
    <property type="match status" value="1"/>
</dbReference>
<dbReference type="EC" id="2.1.-.-" evidence="2"/>
<dbReference type="AlphaFoldDB" id="A0AAX4HJR7"/>
<dbReference type="InterPro" id="IPR025714">
    <property type="entry name" value="Methyltranfer_dom"/>
</dbReference>
<dbReference type="CDD" id="cd02440">
    <property type="entry name" value="AdoMet_MTases"/>
    <property type="match status" value="1"/>
</dbReference>
<evidence type="ECO:0000313" key="3">
    <source>
        <dbReference type="Proteomes" id="UP001324634"/>
    </source>
</evidence>
<keyword evidence="2" id="KW-0489">Methyltransferase</keyword>
<reference evidence="2 3" key="1">
    <citation type="submission" date="2023-11" db="EMBL/GenBank/DDBJ databases">
        <title>Peredibacter starrii A3.12.</title>
        <authorList>
            <person name="Mitchell R.J."/>
        </authorList>
    </citation>
    <scope>NUCLEOTIDE SEQUENCE [LARGE SCALE GENOMIC DNA]</scope>
    <source>
        <strain evidence="2 3">A3.12</strain>
    </source>
</reference>
<dbReference type="SUPFAM" id="SSF53335">
    <property type="entry name" value="S-adenosyl-L-methionine-dependent methyltransferases"/>
    <property type="match status" value="1"/>
</dbReference>
<evidence type="ECO:0000313" key="2">
    <source>
        <dbReference type="EMBL" id="WPU63437.1"/>
    </source>
</evidence>
<dbReference type="GO" id="GO:0008168">
    <property type="term" value="F:methyltransferase activity"/>
    <property type="evidence" value="ECO:0007669"/>
    <property type="project" value="UniProtKB-KW"/>
</dbReference>
<sequence length="246" mass="28188">MSLQEYYEDSYNMERGRGASDLLHEVTTYSKGLFNLVTESKDRFLPNLDWNGLKVLETGAGRGGVGLLLARLGADVTLVDFSPTALDQAKNIFALEGFEVKTVVGDVTHPDLELNQKYDLIVDSHLLHCLTEDPDRASYYRLITDHLAPNGIFVAETMVHRKKLFIPDGFMFDERNVLWQMFGKWTPVRRILDSLDLERELNEAHFNIVYFYYYGQYGFVPHRSFMDIPAEILPAAVRMVLQNKVS</sequence>